<feature type="compositionally biased region" description="Acidic residues" evidence="4">
    <location>
        <begin position="640"/>
        <end position="652"/>
    </location>
</feature>
<feature type="region of interest" description="Disordered" evidence="4">
    <location>
        <begin position="1036"/>
        <end position="1060"/>
    </location>
</feature>
<evidence type="ECO:0000256" key="4">
    <source>
        <dbReference type="SAM" id="MobiDB-lite"/>
    </source>
</evidence>
<feature type="region of interest" description="Disordered" evidence="4">
    <location>
        <begin position="1"/>
        <end position="207"/>
    </location>
</feature>
<feature type="region of interest" description="Disordered" evidence="4">
    <location>
        <begin position="219"/>
        <end position="413"/>
    </location>
</feature>
<feature type="compositionally biased region" description="Basic and acidic residues" evidence="4">
    <location>
        <begin position="162"/>
        <end position="176"/>
    </location>
</feature>
<feature type="region of interest" description="Disordered" evidence="4">
    <location>
        <begin position="555"/>
        <end position="718"/>
    </location>
</feature>
<reference evidence="6" key="1">
    <citation type="submission" date="2021-07" db="EMBL/GenBank/DDBJ databases">
        <authorList>
            <person name="Durling M."/>
        </authorList>
    </citation>
    <scope>NUCLEOTIDE SEQUENCE</scope>
</reference>
<evidence type="ECO:0000259" key="5">
    <source>
        <dbReference type="Pfam" id="PF09444"/>
    </source>
</evidence>
<feature type="compositionally biased region" description="Gly residues" evidence="4">
    <location>
        <begin position="1294"/>
        <end position="1303"/>
    </location>
</feature>
<feature type="compositionally biased region" description="Acidic residues" evidence="4">
    <location>
        <begin position="606"/>
        <end position="631"/>
    </location>
</feature>
<dbReference type="EMBL" id="CAJVRL010000025">
    <property type="protein sequence ID" value="CAG8949779.1"/>
    <property type="molecule type" value="Genomic_DNA"/>
</dbReference>
<feature type="region of interest" description="Disordered" evidence="4">
    <location>
        <begin position="877"/>
        <end position="897"/>
    </location>
</feature>
<evidence type="ECO:0000256" key="2">
    <source>
        <dbReference type="ARBA" id="ARBA00022553"/>
    </source>
</evidence>
<feature type="compositionally biased region" description="Polar residues" evidence="4">
    <location>
        <begin position="1240"/>
        <end position="1254"/>
    </location>
</feature>
<keyword evidence="7" id="KW-1185">Reference proteome</keyword>
<feature type="compositionally biased region" description="Basic and acidic residues" evidence="4">
    <location>
        <begin position="271"/>
        <end position="282"/>
    </location>
</feature>
<feature type="compositionally biased region" description="Basic and acidic residues" evidence="4">
    <location>
        <begin position="219"/>
        <end position="243"/>
    </location>
</feature>
<feature type="compositionally biased region" description="Acidic residues" evidence="4">
    <location>
        <begin position="580"/>
        <end position="595"/>
    </location>
</feature>
<feature type="compositionally biased region" description="Polar residues" evidence="4">
    <location>
        <begin position="73"/>
        <end position="82"/>
    </location>
</feature>
<dbReference type="InterPro" id="IPR024146">
    <property type="entry name" value="Claspin"/>
</dbReference>
<feature type="compositionally biased region" description="Low complexity" evidence="4">
    <location>
        <begin position="1266"/>
        <end position="1284"/>
    </location>
</feature>
<feature type="domain" description="DNA replication checkpoint mediator MRC1" evidence="5">
    <location>
        <begin position="951"/>
        <end position="1089"/>
    </location>
</feature>
<feature type="region of interest" description="Disordered" evidence="4">
    <location>
        <begin position="951"/>
        <end position="984"/>
    </location>
</feature>
<dbReference type="GO" id="GO:0010997">
    <property type="term" value="F:anaphase-promoting complex binding"/>
    <property type="evidence" value="ECO:0007669"/>
    <property type="project" value="TreeGrafter"/>
</dbReference>
<feature type="compositionally biased region" description="Polar residues" evidence="4">
    <location>
        <begin position="758"/>
        <end position="769"/>
    </location>
</feature>
<feature type="compositionally biased region" description="Basic and acidic residues" evidence="4">
    <location>
        <begin position="555"/>
        <end position="576"/>
    </location>
</feature>
<dbReference type="InterPro" id="IPR018564">
    <property type="entry name" value="Repl_chkpnt_MRC1_dom"/>
</dbReference>
<feature type="region of interest" description="Disordered" evidence="4">
    <location>
        <begin position="1104"/>
        <end position="1254"/>
    </location>
</feature>
<dbReference type="PANTHER" id="PTHR14396:SF10">
    <property type="entry name" value="CLASPIN"/>
    <property type="match status" value="1"/>
</dbReference>
<dbReference type="Proteomes" id="UP000696280">
    <property type="component" value="Unassembled WGS sequence"/>
</dbReference>
<feature type="compositionally biased region" description="Basic and acidic residues" evidence="4">
    <location>
        <begin position="951"/>
        <end position="963"/>
    </location>
</feature>
<feature type="compositionally biased region" description="Basic and acidic residues" evidence="4">
    <location>
        <begin position="515"/>
        <end position="528"/>
    </location>
</feature>
<feature type="region of interest" description="Disordered" evidence="4">
    <location>
        <begin position="751"/>
        <end position="791"/>
    </location>
</feature>
<dbReference type="GO" id="GO:0007095">
    <property type="term" value="P:mitotic G2 DNA damage checkpoint signaling"/>
    <property type="evidence" value="ECO:0007669"/>
    <property type="project" value="TreeGrafter"/>
</dbReference>
<feature type="compositionally biased region" description="Basic and acidic residues" evidence="4">
    <location>
        <begin position="391"/>
        <end position="411"/>
    </location>
</feature>
<feature type="compositionally biased region" description="Acidic residues" evidence="4">
    <location>
        <begin position="367"/>
        <end position="376"/>
    </location>
</feature>
<keyword evidence="2" id="KW-0597">Phosphoprotein</keyword>
<protein>
    <recommendedName>
        <fullName evidence="5">DNA replication checkpoint mediator MRC1 domain-containing protein</fullName>
    </recommendedName>
</protein>
<accession>A0A9N9KM10</accession>
<proteinExistence type="predicted"/>
<evidence type="ECO:0000256" key="3">
    <source>
        <dbReference type="ARBA" id="ARBA00023242"/>
    </source>
</evidence>
<gene>
    <name evidence="6" type="ORF">HYFRA_00004102</name>
</gene>
<evidence type="ECO:0000256" key="1">
    <source>
        <dbReference type="ARBA" id="ARBA00004123"/>
    </source>
</evidence>
<keyword evidence="3" id="KW-0539">Nucleus</keyword>
<comment type="subcellular location">
    <subcellularLocation>
        <location evidence="1">Nucleus</location>
    </subcellularLocation>
</comment>
<dbReference type="OrthoDB" id="2130597at2759"/>
<evidence type="ECO:0000313" key="7">
    <source>
        <dbReference type="Proteomes" id="UP000696280"/>
    </source>
</evidence>
<feature type="compositionally biased region" description="Acidic residues" evidence="4">
    <location>
        <begin position="246"/>
        <end position="256"/>
    </location>
</feature>
<comment type="caution">
    <text evidence="6">The sequence shown here is derived from an EMBL/GenBank/DDBJ whole genome shotgun (WGS) entry which is preliminary data.</text>
</comment>
<feature type="region of interest" description="Disordered" evidence="4">
    <location>
        <begin position="1266"/>
        <end position="1312"/>
    </location>
</feature>
<organism evidence="6 7">
    <name type="scientific">Hymenoscyphus fraxineus</name>
    <dbReference type="NCBI Taxonomy" id="746836"/>
    <lineage>
        <taxon>Eukaryota</taxon>
        <taxon>Fungi</taxon>
        <taxon>Dikarya</taxon>
        <taxon>Ascomycota</taxon>
        <taxon>Pezizomycotina</taxon>
        <taxon>Leotiomycetes</taxon>
        <taxon>Helotiales</taxon>
        <taxon>Helotiaceae</taxon>
        <taxon>Hymenoscyphus</taxon>
    </lineage>
</organism>
<dbReference type="GO" id="GO:0005634">
    <property type="term" value="C:nucleus"/>
    <property type="evidence" value="ECO:0007669"/>
    <property type="project" value="UniProtKB-SubCell"/>
</dbReference>
<feature type="compositionally biased region" description="Acidic residues" evidence="4">
    <location>
        <begin position="1104"/>
        <end position="1113"/>
    </location>
</feature>
<sequence length="1353" mass="148371">MSSTRGSSPAVEFNPTSPTQLTPTSKVKALLARFDDSDDESVSGSARKRVATALTKPRPKSKSPAAGSFEDALTNTNAFKTNDSTDDEEEDIVRPKGRLAARMHANLHASEDVENLGNARDRVRKMLAAKSKSPEPTSESDKAASDDSDAPVVSRKRKIRTTRRESPRSSPERREPSPGLFVSPSKQKAAANSADDDSDSDLPAVDDDRFKALVQRKREERLAREAEAAKEKARKLAERRKMDQQLGEDDDVTDDDAERRLTQPTRKASKKAGEEIRRETQRMSRNQQLAHKPVTKKKYAKADFLAKFNVGPKKEASDPVLPISSSSPAPQSDVEMKETPPSSPSSVVGEAEKSAENPNLAEPAQEAQEDDEEMPTLEDVLSRIPSSPPTRLDKGKGRAVREPTAESEINKKPVFAQRPVRVRIPKFDKKTITLDDSDSDLEIVSAKTPNRQRRKINSIFDRIPEKQAKESHSIQALRTLALVKSPGKPTGKNKKPSMTTGELQLTLQQKARQQAAREREERLQELRAKGVIIQTAEEREQEMAEVEDLIAKARREGEEIMKREKAASKKERKANGEVDPLGDDSSDDEDWEEDKVPDAELSLSGSDDEEEGPENSDGDASGEEEEGDDEPAMNPMFDNEASESDAEEEEADLTIPEPGPIADVEEDDLDQAPVKVSRRIKQRVVSDDEDDESHDESYSVPQTQFPKRQSPKAPTSVLRSATKTFIPGVTVAGPAGLGLTQIFAGTMDESQVGDDASQVPSNFVSQPKNNRPGLDFLRGLPAPDLPDFVPTMEEDTQDQDMIMNSQTETAAETQGFESMPGLELGFSQSQSFDSLVQDSQTPFPEATQDFGYQQVTPIRGRFVDPPPSTVDTVMLDPSALPETNMETPLVKKKGKLRQRNRVASFSDDDMDKHVSKVADEEDFDITANIFDVMRKASKKKKKVVVDDFDKKNSKAKDMVHEQADESEDEYAGLGGASDDESGGEADAFVKEMIDDESKQHVDENELAAFFADRERARDEKEVEKLYKDVTNGMLRRKRGADYDLSDSDDGGEAQRRRKRAKFAKMQKALLADERIGKIAENPKGQAFLRAIEDRGSGDEVDFLDDFAEVDEADSQSQSQDGSTQVIPNSQPGDMGPPPAKGADPGARLPANQRRTKPGKKPANLSEIRESLSSLIEEPNSLISSHSDSGSSDDELDIEGEPSTSTNKKENRDPFALRRTQNKIVDRISLKRQSSSSLSSNTKLAFSTSNSNSSGFKVPALLRRATTNNSVASTTSSLGSSSGASNGMERSTLAVGGGSGGGRNKGVTGNYVARESERNAKVLEGEKRRERRLVKGAEGRRKVVGGLLGGGKFE</sequence>
<feature type="region of interest" description="Disordered" evidence="4">
    <location>
        <begin position="482"/>
        <end position="530"/>
    </location>
</feature>
<dbReference type="PANTHER" id="PTHR14396">
    <property type="entry name" value="CLASPIN"/>
    <property type="match status" value="1"/>
</dbReference>
<feature type="compositionally biased region" description="Acidic residues" evidence="4">
    <location>
        <begin position="1190"/>
        <end position="1199"/>
    </location>
</feature>
<feature type="compositionally biased region" description="Basic and acidic residues" evidence="4">
    <location>
        <begin position="1206"/>
        <end position="1215"/>
    </location>
</feature>
<dbReference type="Pfam" id="PF09444">
    <property type="entry name" value="MRC1"/>
    <property type="match status" value="1"/>
</dbReference>
<feature type="compositionally biased region" description="Low complexity" evidence="4">
    <location>
        <begin position="1170"/>
        <end position="1189"/>
    </location>
</feature>
<evidence type="ECO:0000313" key="6">
    <source>
        <dbReference type="EMBL" id="CAG8949779.1"/>
    </source>
</evidence>
<feature type="compositionally biased region" description="Low complexity" evidence="4">
    <location>
        <begin position="1114"/>
        <end position="1124"/>
    </location>
</feature>
<feature type="compositionally biased region" description="Low complexity" evidence="4">
    <location>
        <begin position="503"/>
        <end position="514"/>
    </location>
</feature>
<feature type="compositionally biased region" description="Polar residues" evidence="4">
    <location>
        <begin position="14"/>
        <end position="25"/>
    </location>
</feature>
<name>A0A9N9KM10_9HELO</name>
<dbReference type="GO" id="GO:0033314">
    <property type="term" value="P:mitotic DNA replication checkpoint signaling"/>
    <property type="evidence" value="ECO:0007669"/>
    <property type="project" value="TreeGrafter"/>
</dbReference>